<proteinExistence type="inferred from homology"/>
<dbReference type="PROSITE" id="PS00697">
    <property type="entry name" value="DNA_LIGASE_A1"/>
    <property type="match status" value="1"/>
</dbReference>
<dbReference type="InterPro" id="IPR012309">
    <property type="entry name" value="DNA_ligase_ATP-dep_C"/>
</dbReference>
<dbReference type="RefSeq" id="WP_045080530.1">
    <property type="nucleotide sequence ID" value="NZ_JSVU01000004.1"/>
</dbReference>
<dbReference type="InterPro" id="IPR012310">
    <property type="entry name" value="DNA_ligase_ATP-dep_cent"/>
</dbReference>
<evidence type="ECO:0000313" key="6">
    <source>
        <dbReference type="EMBL" id="KJJ38783.1"/>
    </source>
</evidence>
<comment type="catalytic activity">
    <reaction evidence="4">
        <text>ATP + (deoxyribonucleotide)n-3'-hydroxyl + 5'-phospho-(deoxyribonucleotide)m = (deoxyribonucleotide)n+m + AMP + diphosphate.</text>
        <dbReference type="EC" id="6.5.1.1"/>
    </reaction>
</comment>
<dbReference type="EC" id="6.5.1.1" evidence="2"/>
<dbReference type="PANTHER" id="PTHR45674:SF4">
    <property type="entry name" value="DNA LIGASE 1"/>
    <property type="match status" value="1"/>
</dbReference>
<dbReference type="EMBL" id="JSVU01000004">
    <property type="protein sequence ID" value="KJJ38783.1"/>
    <property type="molecule type" value="Genomic_DNA"/>
</dbReference>
<dbReference type="NCBIfam" id="TIGR02779">
    <property type="entry name" value="NHEJ_ligase_lig"/>
    <property type="match status" value="1"/>
</dbReference>
<gene>
    <name evidence="6" type="ORF">MB09_08900</name>
</gene>
<evidence type="ECO:0000256" key="1">
    <source>
        <dbReference type="ARBA" id="ARBA00007572"/>
    </source>
</evidence>
<dbReference type="Pfam" id="PF01068">
    <property type="entry name" value="DNA_ligase_A_M"/>
    <property type="match status" value="1"/>
</dbReference>
<dbReference type="InterPro" id="IPR012340">
    <property type="entry name" value="NA-bd_OB-fold"/>
</dbReference>
<evidence type="ECO:0000256" key="2">
    <source>
        <dbReference type="ARBA" id="ARBA00012727"/>
    </source>
</evidence>
<comment type="caution">
    <text evidence="6">The sequence shown here is derived from an EMBL/GenBank/DDBJ whole genome shotgun (WGS) entry which is preliminary data.</text>
</comment>
<dbReference type="Proteomes" id="UP000033497">
    <property type="component" value="Unassembled WGS sequence"/>
</dbReference>
<sequence length="333" mass="38557">MKILQDILSEKYLGQLKKSAFPGFVPPMLATLTDDYFNDPHWLYERKLDGVRCLVCIQQGNVVLYSRNENDISHTYPELVKVLQRQNLPDLIADGEIVAFKGKLTSFGKLQGRMQLQDAEKIANTRVKVYLYLFDLIYFKNYDLTELPLRQRKRVLKKAFQWQSPLRYTPHKNQAGTEYLKDACEKSWEGLIAKDATASYVHSRSRNWLKFKCSKGQELVIGGFTEPQGERVGFGALLVGYYKNGSLQYAGKVGTGFDDDFLKKWRQAFDKIERKTSPFQNFDDPENGNLHWIAPKYVGQFGFTEWTKAGKLRHPRFLGMRNDKEAKNVIKEQ</sequence>
<evidence type="ECO:0000256" key="3">
    <source>
        <dbReference type="ARBA" id="ARBA00022598"/>
    </source>
</evidence>
<dbReference type="PROSITE" id="PS50160">
    <property type="entry name" value="DNA_LIGASE_A3"/>
    <property type="match status" value="1"/>
</dbReference>
<dbReference type="Pfam" id="PF04679">
    <property type="entry name" value="DNA_ligase_A_C"/>
    <property type="match status" value="1"/>
</dbReference>
<dbReference type="CDD" id="cd07906">
    <property type="entry name" value="Adenylation_DNA_ligase_LigD_LigC"/>
    <property type="match status" value="1"/>
</dbReference>
<evidence type="ECO:0000256" key="4">
    <source>
        <dbReference type="ARBA" id="ARBA00034003"/>
    </source>
</evidence>
<reference evidence="6 7" key="1">
    <citation type="submission" date="2014-10" db="EMBL/GenBank/DDBJ databases">
        <title>Genome sequencing of Vitellibacter vladivostokensis KMM 3516.</title>
        <authorList>
            <person name="Thevarajoo S."/>
            <person name="Selvaratnam C."/>
            <person name="Goh K.M."/>
            <person name="Chong C.S."/>
        </authorList>
    </citation>
    <scope>NUCLEOTIDE SEQUENCE [LARGE SCALE GENOMIC DNA]</scope>
    <source>
        <strain evidence="6 7">KMM 3516</strain>
    </source>
</reference>
<dbReference type="InterPro" id="IPR016059">
    <property type="entry name" value="DNA_ligase_ATP-dep_CS"/>
</dbReference>
<feature type="domain" description="ATP-dependent DNA ligase family profile" evidence="5">
    <location>
        <begin position="122"/>
        <end position="245"/>
    </location>
</feature>
<comment type="similarity">
    <text evidence="1">Belongs to the ATP-dependent DNA ligase family.</text>
</comment>
<accession>A0ABR5DJ23</accession>
<dbReference type="CDD" id="cd07971">
    <property type="entry name" value="OBF_DNA_ligase_LigD"/>
    <property type="match status" value="1"/>
</dbReference>
<dbReference type="SUPFAM" id="SSF56091">
    <property type="entry name" value="DNA ligase/mRNA capping enzyme, catalytic domain"/>
    <property type="match status" value="1"/>
</dbReference>
<name>A0ABR5DJ23_9FLAO</name>
<evidence type="ECO:0000259" key="5">
    <source>
        <dbReference type="PROSITE" id="PS50160"/>
    </source>
</evidence>
<dbReference type="GO" id="GO:0016874">
    <property type="term" value="F:ligase activity"/>
    <property type="evidence" value="ECO:0007669"/>
    <property type="project" value="UniProtKB-KW"/>
</dbReference>
<organism evidence="6 7">
    <name type="scientific">Aequorivita vladivostokensis</name>
    <dbReference type="NCBI Taxonomy" id="171194"/>
    <lineage>
        <taxon>Bacteria</taxon>
        <taxon>Pseudomonadati</taxon>
        <taxon>Bacteroidota</taxon>
        <taxon>Flavobacteriia</taxon>
        <taxon>Flavobacteriales</taxon>
        <taxon>Flavobacteriaceae</taxon>
        <taxon>Aequorivita</taxon>
    </lineage>
</organism>
<dbReference type="Gene3D" id="2.40.50.140">
    <property type="entry name" value="Nucleic acid-binding proteins"/>
    <property type="match status" value="1"/>
</dbReference>
<dbReference type="Gene3D" id="3.30.470.30">
    <property type="entry name" value="DNA ligase/mRNA capping enzyme"/>
    <property type="match status" value="1"/>
</dbReference>
<protein>
    <recommendedName>
        <fullName evidence="2">DNA ligase (ATP)</fullName>
        <ecNumber evidence="2">6.5.1.1</ecNumber>
    </recommendedName>
</protein>
<dbReference type="SUPFAM" id="SSF50249">
    <property type="entry name" value="Nucleic acid-binding proteins"/>
    <property type="match status" value="1"/>
</dbReference>
<keyword evidence="3 6" id="KW-0436">Ligase</keyword>
<dbReference type="PANTHER" id="PTHR45674">
    <property type="entry name" value="DNA LIGASE 1/3 FAMILY MEMBER"/>
    <property type="match status" value="1"/>
</dbReference>
<evidence type="ECO:0000313" key="7">
    <source>
        <dbReference type="Proteomes" id="UP000033497"/>
    </source>
</evidence>
<keyword evidence="7" id="KW-1185">Reference proteome</keyword>
<dbReference type="InterPro" id="IPR014146">
    <property type="entry name" value="LigD_ligase_dom"/>
</dbReference>
<dbReference type="InterPro" id="IPR050191">
    <property type="entry name" value="ATP-dep_DNA_ligase"/>
</dbReference>